<keyword evidence="2" id="KW-1003">Cell membrane</keyword>
<evidence type="ECO:0000256" key="1">
    <source>
        <dbReference type="ARBA" id="ARBA00004651"/>
    </source>
</evidence>
<feature type="transmembrane region" description="Helical" evidence="10">
    <location>
        <begin position="44"/>
        <end position="66"/>
    </location>
</feature>
<keyword evidence="5 10" id="KW-0552">Olfaction</keyword>
<protein>
    <recommendedName>
        <fullName evidence="10">Odorant receptor</fullName>
    </recommendedName>
</protein>
<comment type="subcellular location">
    <subcellularLocation>
        <location evidence="1 10">Cell membrane</location>
        <topology evidence="1 10">Multi-pass membrane protein</topology>
    </subcellularLocation>
</comment>
<evidence type="ECO:0000256" key="10">
    <source>
        <dbReference type="RuleBase" id="RU351113"/>
    </source>
</evidence>
<evidence type="ECO:0000256" key="9">
    <source>
        <dbReference type="ARBA" id="ARBA00023224"/>
    </source>
</evidence>
<keyword evidence="12" id="KW-1185">Reference proteome</keyword>
<evidence type="ECO:0000256" key="4">
    <source>
        <dbReference type="ARBA" id="ARBA00022692"/>
    </source>
</evidence>
<evidence type="ECO:0000256" key="7">
    <source>
        <dbReference type="ARBA" id="ARBA00023136"/>
    </source>
</evidence>
<gene>
    <name evidence="11" type="ORF">NTJ_11450</name>
</gene>
<dbReference type="EMBL" id="AP028917">
    <property type="protein sequence ID" value="BES98635.1"/>
    <property type="molecule type" value="Genomic_DNA"/>
</dbReference>
<dbReference type="Proteomes" id="UP001307889">
    <property type="component" value="Chromosome 9"/>
</dbReference>
<evidence type="ECO:0000256" key="3">
    <source>
        <dbReference type="ARBA" id="ARBA00022606"/>
    </source>
</evidence>
<organism evidence="11 12">
    <name type="scientific">Nesidiocoris tenuis</name>
    <dbReference type="NCBI Taxonomy" id="355587"/>
    <lineage>
        <taxon>Eukaryota</taxon>
        <taxon>Metazoa</taxon>
        <taxon>Ecdysozoa</taxon>
        <taxon>Arthropoda</taxon>
        <taxon>Hexapoda</taxon>
        <taxon>Insecta</taxon>
        <taxon>Pterygota</taxon>
        <taxon>Neoptera</taxon>
        <taxon>Paraneoptera</taxon>
        <taxon>Hemiptera</taxon>
        <taxon>Heteroptera</taxon>
        <taxon>Panheteroptera</taxon>
        <taxon>Cimicomorpha</taxon>
        <taxon>Miridae</taxon>
        <taxon>Dicyphina</taxon>
        <taxon>Nesidiocoris</taxon>
    </lineage>
</organism>
<evidence type="ECO:0000256" key="2">
    <source>
        <dbReference type="ARBA" id="ARBA00022475"/>
    </source>
</evidence>
<evidence type="ECO:0000313" key="11">
    <source>
        <dbReference type="EMBL" id="BES98635.1"/>
    </source>
</evidence>
<keyword evidence="7 10" id="KW-0472">Membrane</keyword>
<evidence type="ECO:0000256" key="6">
    <source>
        <dbReference type="ARBA" id="ARBA00022989"/>
    </source>
</evidence>
<keyword evidence="8 10" id="KW-0675">Receptor</keyword>
<dbReference type="PANTHER" id="PTHR21137:SF35">
    <property type="entry name" value="ODORANT RECEPTOR 19A-RELATED"/>
    <property type="match status" value="1"/>
</dbReference>
<keyword evidence="6 10" id="KW-1133">Transmembrane helix</keyword>
<feature type="transmembrane region" description="Helical" evidence="10">
    <location>
        <begin position="195"/>
        <end position="224"/>
    </location>
</feature>
<comment type="similarity">
    <text evidence="10">Belongs to the insect chemoreceptor superfamily. Heteromeric odorant receptor channel (TC 1.A.69) family.</text>
</comment>
<reference evidence="11 12" key="1">
    <citation type="submission" date="2023-09" db="EMBL/GenBank/DDBJ databases">
        <title>Nesidiocoris tenuis whole genome shotgun sequence.</title>
        <authorList>
            <person name="Shibata T."/>
            <person name="Shimoda M."/>
            <person name="Kobayashi T."/>
            <person name="Uehara T."/>
        </authorList>
    </citation>
    <scope>NUCLEOTIDE SEQUENCE [LARGE SCALE GENOMIC DNA]</scope>
    <source>
        <strain evidence="11 12">Japan</strain>
    </source>
</reference>
<dbReference type="PANTHER" id="PTHR21137">
    <property type="entry name" value="ODORANT RECEPTOR"/>
    <property type="match status" value="1"/>
</dbReference>
<evidence type="ECO:0000256" key="8">
    <source>
        <dbReference type="ARBA" id="ARBA00023170"/>
    </source>
</evidence>
<keyword evidence="3 10" id="KW-0716">Sensory transduction</keyword>
<evidence type="ECO:0000256" key="5">
    <source>
        <dbReference type="ARBA" id="ARBA00022725"/>
    </source>
</evidence>
<feature type="transmembrane region" description="Helical" evidence="10">
    <location>
        <begin position="330"/>
        <end position="350"/>
    </location>
</feature>
<sequence>MEKVVMTLGAGSKNLGFTKQTMEEEDIRFLQLSGMYRLSKPYNVFFKVFYVFGLISFVGVIATAFIDGDSAVTFETTHLLLIISNMFIQSTVHLRNHETVDKLFRAIDRGFYSYGSAMDNETAKQIEKLRLEKKKRKRVYSDVFKYLVVGAALGIITKTVILNGIMGKENREMDGANWVIYYSPTRNWVPFAEYWIPYLFGMALSMVNTASTGMTAISSVAIFVRFAEEFCHQLDIISLGLNNVTRRAQFLYETRYGHVYSKGGSEESKIKYDNCLKECMNKTVEHHVVIIDLFAGFKQMMLIPLFTVIFDGSALIFLATALLISDEGNSIKLVIPIFMTAEIFYTYVYCGYGELLTRKFQEIGSSLYLDEWIDHTEMLKPYFTIITAYTFIPKRLSAVLTSPNNESFGSVLRTAYSLLNLLLNRGRTRAM</sequence>
<dbReference type="Pfam" id="PF02949">
    <property type="entry name" value="7tm_6"/>
    <property type="match status" value="1"/>
</dbReference>
<name>A0ABN7B2I4_9HEMI</name>
<accession>A0ABN7B2I4</accession>
<dbReference type="InterPro" id="IPR004117">
    <property type="entry name" value="7tm6_olfct_rcpt"/>
</dbReference>
<proteinExistence type="inferred from homology"/>
<feature type="transmembrane region" description="Helical" evidence="10">
    <location>
        <begin position="143"/>
        <end position="165"/>
    </location>
</feature>
<evidence type="ECO:0000313" key="12">
    <source>
        <dbReference type="Proteomes" id="UP001307889"/>
    </source>
</evidence>
<feature type="transmembrane region" description="Helical" evidence="10">
    <location>
        <begin position="302"/>
        <end position="324"/>
    </location>
</feature>
<keyword evidence="4 10" id="KW-0812">Transmembrane</keyword>
<comment type="caution">
    <text evidence="10">Lacks conserved residue(s) required for the propagation of feature annotation.</text>
</comment>
<keyword evidence="9 10" id="KW-0807">Transducer</keyword>